<evidence type="ECO:0000256" key="4">
    <source>
        <dbReference type="ARBA" id="ARBA00022842"/>
    </source>
</evidence>
<reference evidence="9 10" key="1">
    <citation type="submission" date="2019-08" db="EMBL/GenBank/DDBJ databases">
        <title>Pedobacter sp. nov., isolated from Han river, South Korea.</title>
        <authorList>
            <person name="Lee D.-H."/>
            <person name="Kim Y.-S."/>
            <person name="Hwang E.-M."/>
            <person name="Le Tran T.C."/>
            <person name="Cha C.-J."/>
        </authorList>
    </citation>
    <scope>NUCLEOTIDE SEQUENCE [LARGE SCALE GENOMIC DNA]</scope>
    <source>
        <strain evidence="9 10">CJ43</strain>
    </source>
</reference>
<dbReference type="NCBIfam" id="TIGR00633">
    <property type="entry name" value="xth"/>
    <property type="match status" value="1"/>
</dbReference>
<accession>A0A5C0VKU4</accession>
<dbReference type="Pfam" id="PF03372">
    <property type="entry name" value="Exo_endo_phos"/>
    <property type="match status" value="1"/>
</dbReference>
<name>A0A5C0VKU4_9SPHI</name>
<dbReference type="FunFam" id="3.60.10.10:FF:000026">
    <property type="entry name" value="Exodeoxyribonuclease III"/>
    <property type="match status" value="1"/>
</dbReference>
<evidence type="ECO:0000259" key="8">
    <source>
        <dbReference type="Pfam" id="PF03372"/>
    </source>
</evidence>
<evidence type="ECO:0000256" key="6">
    <source>
        <dbReference type="PIRSR" id="PIRSR604808-2"/>
    </source>
</evidence>
<evidence type="ECO:0000256" key="3">
    <source>
        <dbReference type="ARBA" id="ARBA00022801"/>
    </source>
</evidence>
<dbReference type="PROSITE" id="PS51435">
    <property type="entry name" value="AP_NUCLEASE_F1_4"/>
    <property type="match status" value="1"/>
</dbReference>
<feature type="active site" description="Proton acceptor" evidence="5">
    <location>
        <position position="246"/>
    </location>
</feature>
<dbReference type="InterPro" id="IPR004808">
    <property type="entry name" value="AP_endonuc_1"/>
</dbReference>
<comment type="similarity">
    <text evidence="1">Belongs to the DNA repair enzymes AP/ExoA family.</text>
</comment>
<feature type="site" description="Interaction with DNA substrate" evidence="7">
    <location>
        <position position="246"/>
    </location>
</feature>
<feature type="active site" description="Proton donor/acceptor" evidence="5">
    <location>
        <position position="149"/>
    </location>
</feature>
<dbReference type="PROSITE" id="PS00726">
    <property type="entry name" value="AP_NUCLEASE_F1_1"/>
    <property type="match status" value="1"/>
</dbReference>
<dbReference type="PANTHER" id="PTHR22748:SF6">
    <property type="entry name" value="DNA-(APURINIC OR APYRIMIDINIC SITE) ENDONUCLEASE"/>
    <property type="match status" value="1"/>
</dbReference>
<dbReference type="GO" id="GO:0003677">
    <property type="term" value="F:DNA binding"/>
    <property type="evidence" value="ECO:0007669"/>
    <property type="project" value="InterPro"/>
</dbReference>
<dbReference type="GO" id="GO:0006284">
    <property type="term" value="P:base-excision repair"/>
    <property type="evidence" value="ECO:0007669"/>
    <property type="project" value="TreeGrafter"/>
</dbReference>
<feature type="site" description="Transition state stabilizer" evidence="7">
    <location>
        <position position="151"/>
    </location>
</feature>
<evidence type="ECO:0000256" key="5">
    <source>
        <dbReference type="PIRSR" id="PIRSR604808-1"/>
    </source>
</evidence>
<proteinExistence type="inferred from homology"/>
<dbReference type="InterPro" id="IPR005135">
    <property type="entry name" value="Endo/exonuclease/phosphatase"/>
</dbReference>
<dbReference type="RefSeq" id="WP_149075132.1">
    <property type="nucleotide sequence ID" value="NZ_CP043329.1"/>
</dbReference>
<sequence>MKIISYNVNGIRAAINKEWLSWLQATNADIVCLQEIKATPDQIADLFLIEQLGYHHYWYPAQKKGYSGTAILSKKEPNHVEYGCGIAEYDAEGRTIRADFDDFSVMSAYFPSGSSGEERQDFKFKFLDDFYVYAQELKEQFPKLIICGDYNICHKAIDIHNPKSNANSSGFLPEERAWMEKFIESGYIDTFRYFNEDPHHYTWWSYRAGARAKNLGWRIDYHLATKALEPHLKRASILPEAKHSDHCPIVLELSL</sequence>
<evidence type="ECO:0000313" key="9">
    <source>
        <dbReference type="EMBL" id="QEK52333.1"/>
    </source>
</evidence>
<dbReference type="PANTHER" id="PTHR22748">
    <property type="entry name" value="AP ENDONUCLEASE"/>
    <property type="match status" value="1"/>
</dbReference>
<dbReference type="NCBIfam" id="TIGR00195">
    <property type="entry name" value="exoDNase_III"/>
    <property type="match status" value="1"/>
</dbReference>
<feature type="active site" evidence="5">
    <location>
        <position position="109"/>
    </location>
</feature>
<feature type="domain" description="Endonuclease/exonuclease/phosphatase" evidence="8">
    <location>
        <begin position="4"/>
        <end position="239"/>
    </location>
</feature>
<dbReference type="KEGG" id="pej:FYC62_12255"/>
<feature type="binding site" evidence="6">
    <location>
        <position position="7"/>
    </location>
    <ligand>
        <name>Mg(2+)</name>
        <dbReference type="ChEBI" id="CHEBI:18420"/>
        <label>1</label>
    </ligand>
</feature>
<feature type="site" description="Important for catalytic activity" evidence="7">
    <location>
        <position position="220"/>
    </location>
</feature>
<evidence type="ECO:0000313" key="10">
    <source>
        <dbReference type="Proteomes" id="UP000323653"/>
    </source>
</evidence>
<feature type="binding site" evidence="6">
    <location>
        <position position="151"/>
    </location>
    <ligand>
        <name>Mg(2+)</name>
        <dbReference type="ChEBI" id="CHEBI:18420"/>
        <label>1</label>
    </ligand>
</feature>
<feature type="binding site" evidence="6">
    <location>
        <position position="245"/>
    </location>
    <ligand>
        <name>Mg(2+)</name>
        <dbReference type="ChEBI" id="CHEBI:18420"/>
        <label>1</label>
    </ligand>
</feature>
<dbReference type="CDD" id="cd10281">
    <property type="entry name" value="Nape_like_AP-endo"/>
    <property type="match status" value="1"/>
</dbReference>
<keyword evidence="3 9" id="KW-0378">Hydrolase</keyword>
<evidence type="ECO:0000256" key="7">
    <source>
        <dbReference type="PIRSR" id="PIRSR604808-3"/>
    </source>
</evidence>
<dbReference type="EC" id="3.1.11.2" evidence="9"/>
<keyword evidence="6" id="KW-0464">Manganese</keyword>
<evidence type="ECO:0000256" key="1">
    <source>
        <dbReference type="ARBA" id="ARBA00007092"/>
    </source>
</evidence>
<dbReference type="GO" id="GO:0046872">
    <property type="term" value="F:metal ion binding"/>
    <property type="evidence" value="ECO:0007669"/>
    <property type="project" value="UniProtKB-KW"/>
</dbReference>
<dbReference type="EMBL" id="CP043329">
    <property type="protein sequence ID" value="QEK52333.1"/>
    <property type="molecule type" value="Genomic_DNA"/>
</dbReference>
<dbReference type="Proteomes" id="UP000323653">
    <property type="component" value="Chromosome"/>
</dbReference>
<dbReference type="InterPro" id="IPR036691">
    <property type="entry name" value="Endo/exonu/phosph_ase_sf"/>
</dbReference>
<dbReference type="AlphaFoldDB" id="A0A5C0VKU4"/>
<keyword evidence="4 6" id="KW-0460">Magnesium</keyword>
<dbReference type="GO" id="GO:0008081">
    <property type="term" value="F:phosphoric diester hydrolase activity"/>
    <property type="evidence" value="ECO:0007669"/>
    <property type="project" value="TreeGrafter"/>
</dbReference>
<dbReference type="GO" id="GO:0008311">
    <property type="term" value="F:double-stranded DNA 3'-5' DNA exonuclease activity"/>
    <property type="evidence" value="ECO:0007669"/>
    <property type="project" value="UniProtKB-EC"/>
</dbReference>
<organism evidence="9 10">
    <name type="scientific">Pedobacter aquae</name>
    <dbReference type="NCBI Taxonomy" id="2605747"/>
    <lineage>
        <taxon>Bacteria</taxon>
        <taxon>Pseudomonadati</taxon>
        <taxon>Bacteroidota</taxon>
        <taxon>Sphingobacteriia</taxon>
        <taxon>Sphingobacteriales</taxon>
        <taxon>Sphingobacteriaceae</taxon>
        <taxon>Pedobacter</taxon>
    </lineage>
</organism>
<feature type="binding site" evidence="6">
    <location>
        <position position="149"/>
    </location>
    <ligand>
        <name>Mg(2+)</name>
        <dbReference type="ChEBI" id="CHEBI:18420"/>
        <label>1</label>
    </ligand>
</feature>
<dbReference type="InterPro" id="IPR020847">
    <property type="entry name" value="AP_endonuclease_F1_BS"/>
</dbReference>
<keyword evidence="10" id="KW-1185">Reference proteome</keyword>
<dbReference type="Gene3D" id="3.60.10.10">
    <property type="entry name" value="Endonuclease/exonuclease/phosphatase"/>
    <property type="match status" value="1"/>
</dbReference>
<feature type="binding site" evidence="6">
    <location>
        <position position="246"/>
    </location>
    <ligand>
        <name>Mg(2+)</name>
        <dbReference type="ChEBI" id="CHEBI:18420"/>
        <label>1</label>
    </ligand>
</feature>
<dbReference type="GO" id="GO:0003906">
    <property type="term" value="F:DNA-(apurinic or apyrimidinic site) endonuclease activity"/>
    <property type="evidence" value="ECO:0007669"/>
    <property type="project" value="TreeGrafter"/>
</dbReference>
<protein>
    <submittedName>
        <fullName evidence="9">Exodeoxyribonuclease III</fullName>
        <ecNumber evidence="9">3.1.11.2</ecNumber>
    </submittedName>
</protein>
<keyword evidence="2 6" id="KW-0479">Metal-binding</keyword>
<dbReference type="SUPFAM" id="SSF56219">
    <property type="entry name" value="DNase I-like"/>
    <property type="match status" value="1"/>
</dbReference>
<evidence type="ECO:0000256" key="2">
    <source>
        <dbReference type="ARBA" id="ARBA00022723"/>
    </source>
</evidence>
<gene>
    <name evidence="9" type="primary">xth</name>
    <name evidence="9" type="ORF">FYC62_12255</name>
</gene>
<comment type="cofactor">
    <cofactor evidence="6">
        <name>Mg(2+)</name>
        <dbReference type="ChEBI" id="CHEBI:18420"/>
    </cofactor>
    <cofactor evidence="6">
        <name>Mn(2+)</name>
        <dbReference type="ChEBI" id="CHEBI:29035"/>
    </cofactor>
    <text evidence="6">Probably binds two magnesium or manganese ions per subunit.</text>
</comment>
<feature type="binding site" evidence="6">
    <location>
        <position position="35"/>
    </location>
    <ligand>
        <name>Mg(2+)</name>
        <dbReference type="ChEBI" id="CHEBI:18420"/>
        <label>1</label>
    </ligand>
</feature>